<dbReference type="AlphaFoldDB" id="A0A6J4E7L4"/>
<keyword evidence="4" id="KW-1185">Reference proteome</keyword>
<protein>
    <recommendedName>
        <fullName evidence="5">DUF1963 domain-containing protein</fullName>
    </recommendedName>
</protein>
<dbReference type="KEGG" id="ptw:TUM18999_37810"/>
<evidence type="ECO:0000313" key="3">
    <source>
        <dbReference type="Proteomes" id="UP000509383"/>
    </source>
</evidence>
<proteinExistence type="predicted"/>
<evidence type="ECO:0000313" key="1">
    <source>
        <dbReference type="EMBL" id="BCG25590.1"/>
    </source>
</evidence>
<reference evidence="1 3" key="1">
    <citation type="submission" date="2020-05" db="EMBL/GenBank/DDBJ databases">
        <title>Characterization of novel class B3 metallo-beta-lactamase from novel Pseudomonas species.</title>
        <authorList>
            <person name="Yamada K."/>
            <person name="Aoki K."/>
            <person name="Ishii Y."/>
        </authorList>
    </citation>
    <scope>NUCLEOTIDE SEQUENCE [LARGE SCALE GENOMIC DNA]</scope>
    <source>
        <strain evidence="1 3">TUM18999</strain>
        <strain evidence="2 4">TUM20286</strain>
    </source>
</reference>
<dbReference type="Proteomes" id="UP001054892">
    <property type="component" value="Unassembled WGS sequence"/>
</dbReference>
<dbReference type="Gene3D" id="2.30.320.10">
    <property type="entry name" value="YwqG-like"/>
    <property type="match status" value="1"/>
</dbReference>
<gene>
    <name evidence="1" type="ORF">TUM18999_37810</name>
    <name evidence="2" type="ORF">TUM20286_41550</name>
</gene>
<dbReference type="InterPro" id="IPR035948">
    <property type="entry name" value="YwqG-like_sf"/>
</dbReference>
<accession>A0A6J4E7L4</accession>
<evidence type="ECO:0000313" key="4">
    <source>
        <dbReference type="Proteomes" id="UP001054892"/>
    </source>
</evidence>
<dbReference type="InterPro" id="IPR015315">
    <property type="entry name" value="DUF1963"/>
</dbReference>
<organism evidence="1 3">
    <name type="scientific">Pseudomonas tohonis</name>
    <dbReference type="NCBI Taxonomy" id="2725477"/>
    <lineage>
        <taxon>Bacteria</taxon>
        <taxon>Pseudomonadati</taxon>
        <taxon>Pseudomonadota</taxon>
        <taxon>Gammaproteobacteria</taxon>
        <taxon>Pseudomonadales</taxon>
        <taxon>Pseudomonadaceae</taxon>
        <taxon>Pseudomonas</taxon>
    </lineage>
</organism>
<dbReference type="RefSeq" id="WP_173178286.1">
    <property type="nucleotide sequence ID" value="NZ_AP023189.1"/>
</dbReference>
<dbReference type="EMBL" id="BQKM01000011">
    <property type="protein sequence ID" value="GJN54403.1"/>
    <property type="molecule type" value="Genomic_DNA"/>
</dbReference>
<dbReference type="Pfam" id="PF09234">
    <property type="entry name" value="DUF1963"/>
    <property type="match status" value="1"/>
</dbReference>
<evidence type="ECO:0000313" key="2">
    <source>
        <dbReference type="EMBL" id="GJN54403.1"/>
    </source>
</evidence>
<name>A0A6J4E7L4_9PSED</name>
<evidence type="ECO:0008006" key="5">
    <source>
        <dbReference type="Google" id="ProtNLM"/>
    </source>
</evidence>
<dbReference type="Proteomes" id="UP000509383">
    <property type="component" value="Chromosome"/>
</dbReference>
<dbReference type="EMBL" id="AP023189">
    <property type="protein sequence ID" value="BCG25590.1"/>
    <property type="molecule type" value="Genomic_DNA"/>
</dbReference>
<dbReference type="SUPFAM" id="SSF103032">
    <property type="entry name" value="Hypothetical protein YwqG"/>
    <property type="match status" value="1"/>
</dbReference>
<sequence>MHDNDEIQAIRHQLARPATRFGAGGFRPTQADDESWLGRVFLFRPDEGIPLDAAGEAMLPLAQFHLPSLPTSSPLLADVRVLTLFISAEFGEPLEPMGAHWLIREYGHQETLQRKELANPASFIKPFPLKAERLDEDYPLWDGGGVPGDLEERILELERTGVIGSYYDIVSHCYDHKIGGYPSFCQSGIDPGDGFEFIFQISSDAKINLNVVDSGSLMFWKHRSSGEWALYYDFY</sequence>